<sequence length="46" mass="5740">MWVSFFMQMNDFELPLQRLRTDTEKLKCIRRKTKTVIRYRRNANFG</sequence>
<dbReference type="EMBL" id="JACCAU010000001">
    <property type="protein sequence ID" value="NYH16118.1"/>
    <property type="molecule type" value="Genomic_DNA"/>
</dbReference>
<comment type="caution">
    <text evidence="1">The sequence shown here is derived from an EMBL/GenBank/DDBJ whole genome shotgun (WGS) entry which is preliminary data.</text>
</comment>
<reference evidence="1 2" key="1">
    <citation type="submission" date="2020-07" db="EMBL/GenBank/DDBJ databases">
        <title>Exploring microbial biodiversity for novel pathways involved in the catabolism of aromatic compounds derived from lignin.</title>
        <authorList>
            <person name="Elkins J."/>
        </authorList>
    </citation>
    <scope>NUCLEOTIDE SEQUENCE [LARGE SCALE GENOMIC DNA]</scope>
    <source>
        <strain evidence="1 2">H2C3B</strain>
    </source>
</reference>
<dbReference type="Proteomes" id="UP000572540">
    <property type="component" value="Unassembled WGS sequence"/>
</dbReference>
<gene>
    <name evidence="1" type="ORF">GGD41_003346</name>
</gene>
<accession>A0A7Y9W9T0</accession>
<evidence type="ECO:0000313" key="1">
    <source>
        <dbReference type="EMBL" id="NYH16118.1"/>
    </source>
</evidence>
<protein>
    <submittedName>
        <fullName evidence="1">Uncharacterized protein</fullName>
    </submittedName>
</protein>
<organism evidence="1 2">
    <name type="scientific">Paraburkholderia bryophila</name>
    <dbReference type="NCBI Taxonomy" id="420952"/>
    <lineage>
        <taxon>Bacteria</taxon>
        <taxon>Pseudomonadati</taxon>
        <taxon>Pseudomonadota</taxon>
        <taxon>Betaproteobacteria</taxon>
        <taxon>Burkholderiales</taxon>
        <taxon>Burkholderiaceae</taxon>
        <taxon>Paraburkholderia</taxon>
    </lineage>
</organism>
<dbReference type="AlphaFoldDB" id="A0A7Y9W9T0"/>
<name>A0A7Y9W9T0_9BURK</name>
<evidence type="ECO:0000313" key="2">
    <source>
        <dbReference type="Proteomes" id="UP000572540"/>
    </source>
</evidence>
<proteinExistence type="predicted"/>